<evidence type="ECO:0000313" key="2">
    <source>
        <dbReference type="EMBL" id="RUO76620.1"/>
    </source>
</evidence>
<comment type="caution">
    <text evidence="2">The sequence shown here is derived from an EMBL/GenBank/DDBJ whole genome shotgun (WGS) entry which is preliminary data.</text>
</comment>
<dbReference type="OrthoDB" id="5513249at2"/>
<dbReference type="AlphaFoldDB" id="A0A432ZFF6"/>
<name>A0A432ZFF6_9GAMM</name>
<dbReference type="GO" id="GO:0016020">
    <property type="term" value="C:membrane"/>
    <property type="evidence" value="ECO:0007669"/>
    <property type="project" value="InterPro"/>
</dbReference>
<dbReference type="InterPro" id="IPR004891">
    <property type="entry name" value="Mercury-R_MerC"/>
</dbReference>
<dbReference type="GO" id="GO:0015097">
    <property type="term" value="F:mercury ion transmembrane transporter activity"/>
    <property type="evidence" value="ECO:0007669"/>
    <property type="project" value="InterPro"/>
</dbReference>
<keyword evidence="1" id="KW-0472">Membrane</keyword>
<feature type="transmembrane region" description="Helical" evidence="1">
    <location>
        <begin position="96"/>
        <end position="114"/>
    </location>
</feature>
<feature type="transmembrane region" description="Helical" evidence="1">
    <location>
        <begin position="21"/>
        <end position="44"/>
    </location>
</feature>
<keyword evidence="1" id="KW-0812">Transmembrane</keyword>
<feature type="transmembrane region" description="Helical" evidence="1">
    <location>
        <begin position="50"/>
        <end position="67"/>
    </location>
</feature>
<dbReference type="RefSeq" id="WP_126842738.1">
    <property type="nucleotide sequence ID" value="NZ_PIQH01000013.1"/>
</dbReference>
<sequence>MEQQLAQSKLDKTGMWVTTVCAIHCLLLPLILPLLSVIGLSFIGEDLLENTVLSFSIAIGLLALFMGARKHKKWWLMLLLLGGAVIYSNRDIFGPWGEPVIILLGAGMIIYAHWVNLRWSLRLRAQHTSTAAPSE</sequence>
<reference evidence="2 3" key="1">
    <citation type="journal article" date="2011" name="Front. Microbiol.">
        <title>Genomic signatures of strain selection and enhancement in Bacillus atrophaeus var. globigii, a historical biowarfare simulant.</title>
        <authorList>
            <person name="Gibbons H.S."/>
            <person name="Broomall S.M."/>
            <person name="McNew L.A."/>
            <person name="Daligault H."/>
            <person name="Chapman C."/>
            <person name="Bruce D."/>
            <person name="Karavis M."/>
            <person name="Krepps M."/>
            <person name="McGregor P.A."/>
            <person name="Hong C."/>
            <person name="Park K.H."/>
            <person name="Akmal A."/>
            <person name="Feldman A."/>
            <person name="Lin J.S."/>
            <person name="Chang W.E."/>
            <person name="Higgs B.W."/>
            <person name="Demirev P."/>
            <person name="Lindquist J."/>
            <person name="Liem A."/>
            <person name="Fochler E."/>
            <person name="Read T.D."/>
            <person name="Tapia R."/>
            <person name="Johnson S."/>
            <person name="Bishop-Lilly K.A."/>
            <person name="Detter C."/>
            <person name="Han C."/>
            <person name="Sozhamannan S."/>
            <person name="Rosenzweig C.N."/>
            <person name="Skowronski E.W."/>
        </authorList>
    </citation>
    <scope>NUCLEOTIDE SEQUENCE [LARGE SCALE GENOMIC DNA]</scope>
    <source>
        <strain evidence="2 3">CC-PW-9</strain>
    </source>
</reference>
<keyword evidence="1" id="KW-1133">Transmembrane helix</keyword>
<gene>
    <name evidence="2" type="ORF">CWI84_11525</name>
</gene>
<proteinExistence type="predicted"/>
<dbReference type="EMBL" id="PIQH01000013">
    <property type="protein sequence ID" value="RUO76620.1"/>
    <property type="molecule type" value="Genomic_DNA"/>
</dbReference>
<organism evidence="2 3">
    <name type="scientific">Idiomarina tyrosinivorans</name>
    <dbReference type="NCBI Taxonomy" id="1445662"/>
    <lineage>
        <taxon>Bacteria</taxon>
        <taxon>Pseudomonadati</taxon>
        <taxon>Pseudomonadota</taxon>
        <taxon>Gammaproteobacteria</taxon>
        <taxon>Alteromonadales</taxon>
        <taxon>Idiomarinaceae</taxon>
        <taxon>Idiomarina</taxon>
    </lineage>
</organism>
<feature type="transmembrane region" description="Helical" evidence="1">
    <location>
        <begin position="74"/>
        <end position="90"/>
    </location>
</feature>
<accession>A0A432ZFF6</accession>
<dbReference type="Pfam" id="PF03203">
    <property type="entry name" value="MerC"/>
    <property type="match status" value="1"/>
</dbReference>
<evidence type="ECO:0000313" key="3">
    <source>
        <dbReference type="Proteomes" id="UP000287996"/>
    </source>
</evidence>
<evidence type="ECO:0000256" key="1">
    <source>
        <dbReference type="SAM" id="Phobius"/>
    </source>
</evidence>
<dbReference type="Proteomes" id="UP000287996">
    <property type="component" value="Unassembled WGS sequence"/>
</dbReference>
<keyword evidence="3" id="KW-1185">Reference proteome</keyword>
<protein>
    <submittedName>
        <fullName evidence="2">MerC domain-containing protein</fullName>
    </submittedName>
</protein>